<accession>A0A4P7NKA3</accession>
<dbReference type="GO" id="GO:0032541">
    <property type="term" value="C:cortical endoplasmic reticulum"/>
    <property type="evidence" value="ECO:0007669"/>
    <property type="project" value="TreeGrafter"/>
</dbReference>
<evidence type="ECO:0000313" key="7">
    <source>
        <dbReference type="EMBL" id="QBZ62525.1"/>
    </source>
</evidence>
<evidence type="ECO:0000313" key="8">
    <source>
        <dbReference type="Proteomes" id="UP000294847"/>
    </source>
</evidence>
<dbReference type="AlphaFoldDB" id="A0A4P7NKA3"/>
<evidence type="ECO:0000256" key="4">
    <source>
        <dbReference type="ARBA" id="ARBA00023136"/>
    </source>
</evidence>
<gene>
    <name evidence="7" type="ORF">PoMZ_11407</name>
</gene>
<feature type="domain" description="Anoctamin transmembrane" evidence="5">
    <location>
        <begin position="192"/>
        <end position="657"/>
    </location>
</feature>
<dbReference type="InterPro" id="IPR049456">
    <property type="entry name" value="Anoctamin_N_fung"/>
</dbReference>
<keyword evidence="3" id="KW-1133">Transmembrane helix</keyword>
<dbReference type="SMR" id="A0A4P7NKA3"/>
<evidence type="ECO:0000256" key="1">
    <source>
        <dbReference type="ARBA" id="ARBA00004141"/>
    </source>
</evidence>
<feature type="domain" description="Anoctamin alpha-beta plait" evidence="6">
    <location>
        <begin position="38"/>
        <end position="159"/>
    </location>
</feature>
<evidence type="ECO:0000259" key="6">
    <source>
        <dbReference type="Pfam" id="PF20877"/>
    </source>
</evidence>
<dbReference type="GO" id="GO:0016020">
    <property type="term" value="C:membrane"/>
    <property type="evidence" value="ECO:0007669"/>
    <property type="project" value="UniProtKB-SubCell"/>
</dbReference>
<dbReference type="EMBL" id="CP034208">
    <property type="protein sequence ID" value="QBZ62525.1"/>
    <property type="molecule type" value="Genomic_DNA"/>
</dbReference>
<comment type="subcellular location">
    <subcellularLocation>
        <location evidence="1">Membrane</location>
        <topology evidence="1">Multi-pass membrane protein</topology>
    </subcellularLocation>
</comment>
<dbReference type="InterPro" id="IPR007632">
    <property type="entry name" value="Anoctamin"/>
</dbReference>
<evidence type="ECO:0000259" key="5">
    <source>
        <dbReference type="Pfam" id="PF04547"/>
    </source>
</evidence>
<dbReference type="OMA" id="YENHRTA"/>
<keyword evidence="4" id="KW-0472">Membrane</keyword>
<dbReference type="GO" id="GO:0005254">
    <property type="term" value="F:chloride channel activity"/>
    <property type="evidence" value="ECO:0007669"/>
    <property type="project" value="TreeGrafter"/>
</dbReference>
<evidence type="ECO:0000256" key="2">
    <source>
        <dbReference type="ARBA" id="ARBA00022692"/>
    </source>
</evidence>
<dbReference type="PANTHER" id="PTHR12308">
    <property type="entry name" value="ANOCTAMIN"/>
    <property type="match status" value="1"/>
</dbReference>
<protein>
    <submittedName>
        <fullName evidence="7">Uncharacterized protein</fullName>
    </submittedName>
</protein>
<evidence type="ECO:0000256" key="3">
    <source>
        <dbReference type="ARBA" id="ARBA00022989"/>
    </source>
</evidence>
<name>A0A4P7NKA3_PYROR</name>
<dbReference type="Proteomes" id="UP000294847">
    <property type="component" value="Chromosome 5"/>
</dbReference>
<dbReference type="VEuPathDB" id="FungiDB:M_BR32_EuGene_00025221"/>
<proteinExistence type="predicted"/>
<dbReference type="InterPro" id="IPR049452">
    <property type="entry name" value="Anoctamin_TM"/>
</dbReference>
<reference evidence="7 8" key="1">
    <citation type="journal article" date="2019" name="Mol. Biol. Evol.">
        <title>Blast fungal genomes show frequent chromosomal changes, gene gains and losses, and effector gene turnover.</title>
        <authorList>
            <person name="Gomez Luciano L.B."/>
            <person name="Jason Tsai I."/>
            <person name="Chuma I."/>
            <person name="Tosa Y."/>
            <person name="Chen Y.H."/>
            <person name="Li J.Y."/>
            <person name="Li M.Y."/>
            <person name="Jade Lu M.Y."/>
            <person name="Nakayashiki H."/>
            <person name="Li W.H."/>
        </authorList>
    </citation>
    <scope>NUCLEOTIDE SEQUENCE [LARGE SCALE GENOMIC DNA]</scope>
    <source>
        <strain evidence="7">MZ5-1-6</strain>
    </source>
</reference>
<keyword evidence="2" id="KW-0812">Transmembrane</keyword>
<sequence>MGWEPPKLQFDDADEVFPPPPDWKPRRIDEDAITYRDKYVVLYDYSEIDQDKAIQELGELVRDLDSVGLHTEVRAGHEQTLLIFVKAPREVLGNYVYKSRVKDWLYGVSSERPAVGAKNQIVDGAFEAEDLLSMYHLVSWSKSLGGAGITPGLGKWERVKSIFPLHNERVNQGLLIDLSKRIFLTRTDLDRIRNLFGAKVAMYFAFLQTYIVFLFFPAVAGFLAWAFLPKYSLGFALLIELWCITFLEYWKLQEVDLGIRWTVRGTGELKVNRPKFQPDKITRDQTGELVHHYAKWKQVVWQIPQIPFFVASLVSLGGIIVMVFALEVLISEAYEGPYKYYLEYLPTVLLAVLLPRISGFLEGVTTTLTEWENHRTADTYEMSQTQKLFVLNFIISYLPIFLVAFVYVPFGDVIVPQLEALVHRFISASHMTSAFHSDPDKLRNEVIALTVTGQITGAGEELILPYILHKGRSWYRDWRSARISRTKTIDFKTVMADDPAETEFLRRARNEADLETYDVQADYLEMILQFGYLALFSPVWPLVPIGFLVNNWFELRSDFIKICHGSQRPDPVRADSIGPWIESLEFLTWAGSISTAAIVHIFGDRDTWGGHLLHRGEWWSLPLTVFVSEHVYLLSRAVVRNVLNRIGSEQIRRERRERYVMRKQFLAELEANNKAATGLDVKERERRKSVRVTGADLFWTKQVDAELSYEAGANIIRTLKADAEHPSDFEVKEE</sequence>
<dbReference type="Pfam" id="PF20877">
    <property type="entry name" value="Anoctamin_N"/>
    <property type="match status" value="1"/>
</dbReference>
<dbReference type="PANTHER" id="PTHR12308:SF77">
    <property type="entry name" value="MEMBRANE STRESS RESPONSE PROTEIN (IST2), PUTATIVE (AFU_ORTHOLOGUE AFUA_4G03330)-RELATED"/>
    <property type="match status" value="1"/>
</dbReference>
<dbReference type="Pfam" id="PF04547">
    <property type="entry name" value="Anoctamin"/>
    <property type="match status" value="1"/>
</dbReference>
<organism evidence="7 8">
    <name type="scientific">Pyricularia oryzae</name>
    <name type="common">Rice blast fungus</name>
    <name type="synonym">Magnaporthe oryzae</name>
    <dbReference type="NCBI Taxonomy" id="318829"/>
    <lineage>
        <taxon>Eukaryota</taxon>
        <taxon>Fungi</taxon>
        <taxon>Dikarya</taxon>
        <taxon>Ascomycota</taxon>
        <taxon>Pezizomycotina</taxon>
        <taxon>Sordariomycetes</taxon>
        <taxon>Sordariomycetidae</taxon>
        <taxon>Magnaporthales</taxon>
        <taxon>Pyriculariaceae</taxon>
        <taxon>Pyricularia</taxon>
    </lineage>
</organism>